<dbReference type="EMBL" id="JAYRBN010000008">
    <property type="protein sequence ID" value="KAL2750768.1"/>
    <property type="molecule type" value="Genomic_DNA"/>
</dbReference>
<keyword evidence="3" id="KW-1185">Reference proteome</keyword>
<keyword evidence="1" id="KW-1133">Transmembrane helix</keyword>
<gene>
    <name evidence="2" type="ORF">V1477_000871</name>
</gene>
<evidence type="ECO:0000313" key="2">
    <source>
        <dbReference type="EMBL" id="KAL2750768.1"/>
    </source>
</evidence>
<evidence type="ECO:0000256" key="1">
    <source>
        <dbReference type="SAM" id="Phobius"/>
    </source>
</evidence>
<keyword evidence="1" id="KW-0812">Transmembrane</keyword>
<dbReference type="AlphaFoldDB" id="A0ABD2D329"/>
<dbReference type="Proteomes" id="UP001607303">
    <property type="component" value="Unassembled WGS sequence"/>
</dbReference>
<comment type="caution">
    <text evidence="2">The sequence shown here is derived from an EMBL/GenBank/DDBJ whole genome shotgun (WGS) entry which is preliminary data.</text>
</comment>
<feature type="transmembrane region" description="Helical" evidence="1">
    <location>
        <begin position="72"/>
        <end position="94"/>
    </location>
</feature>
<name>A0ABD2D329_VESMC</name>
<evidence type="ECO:0000313" key="3">
    <source>
        <dbReference type="Proteomes" id="UP001607303"/>
    </source>
</evidence>
<accession>A0ABD2D329</accession>
<reference evidence="2 3" key="1">
    <citation type="journal article" date="2024" name="Ann. Entomol. Soc. Am.">
        <title>Genomic analyses of the southern and eastern yellowjacket wasps (Hymenoptera: Vespidae) reveal evolutionary signatures of social life.</title>
        <authorList>
            <person name="Catto M.A."/>
            <person name="Caine P.B."/>
            <person name="Orr S.E."/>
            <person name="Hunt B.G."/>
            <person name="Goodisman M.A.D."/>
        </authorList>
    </citation>
    <scope>NUCLEOTIDE SEQUENCE [LARGE SCALE GENOMIC DNA]</scope>
    <source>
        <strain evidence="2">232</strain>
        <tissue evidence="2">Head and thorax</tissue>
    </source>
</reference>
<sequence length="95" mass="10641">MDKELCMRISSNIYRIFNIRYDRITGIDGRTKCQSFCPDRNALRHRVATLCVVPHARKYRSQDGAESDASGLSVGCVELPAVVVVVYSMLAMMLA</sequence>
<proteinExistence type="predicted"/>
<organism evidence="2 3">
    <name type="scientific">Vespula maculifrons</name>
    <name type="common">Eastern yellow jacket</name>
    <name type="synonym">Wasp</name>
    <dbReference type="NCBI Taxonomy" id="7453"/>
    <lineage>
        <taxon>Eukaryota</taxon>
        <taxon>Metazoa</taxon>
        <taxon>Ecdysozoa</taxon>
        <taxon>Arthropoda</taxon>
        <taxon>Hexapoda</taxon>
        <taxon>Insecta</taxon>
        <taxon>Pterygota</taxon>
        <taxon>Neoptera</taxon>
        <taxon>Endopterygota</taxon>
        <taxon>Hymenoptera</taxon>
        <taxon>Apocrita</taxon>
        <taxon>Aculeata</taxon>
        <taxon>Vespoidea</taxon>
        <taxon>Vespidae</taxon>
        <taxon>Vespinae</taxon>
        <taxon>Vespula</taxon>
    </lineage>
</organism>
<keyword evidence="1" id="KW-0472">Membrane</keyword>
<protein>
    <submittedName>
        <fullName evidence="2">Uncharacterized protein</fullName>
    </submittedName>
</protein>